<dbReference type="EMBL" id="VSSQ01012342">
    <property type="protein sequence ID" value="MPM49000.1"/>
    <property type="molecule type" value="Genomic_DNA"/>
</dbReference>
<sequence>MCECLSLCPDDFPLSEAFELMEGLSSLRPKQVQELLEECKSIKVKRLFLYFAERAGHSWFKYIDQSKINLGSGNRSLVANGVLTPKYGLVLPNELAK</sequence>
<accession>A0A645A751</accession>
<organism evidence="1">
    <name type="scientific">bioreactor metagenome</name>
    <dbReference type="NCBI Taxonomy" id="1076179"/>
    <lineage>
        <taxon>unclassified sequences</taxon>
        <taxon>metagenomes</taxon>
        <taxon>ecological metagenomes</taxon>
    </lineage>
</organism>
<evidence type="ECO:0000313" key="1">
    <source>
        <dbReference type="EMBL" id="MPM49000.1"/>
    </source>
</evidence>
<protein>
    <recommendedName>
        <fullName evidence="2">Transcriptional regulator AbiEi antitoxin N-terminal domain-containing protein</fullName>
    </recommendedName>
</protein>
<dbReference type="Pfam" id="PF11459">
    <property type="entry name" value="AbiEi_3"/>
    <property type="match status" value="1"/>
</dbReference>
<dbReference type="InterPro" id="IPR021561">
    <property type="entry name" value="AbiEi_3"/>
</dbReference>
<proteinExistence type="predicted"/>
<dbReference type="AlphaFoldDB" id="A0A645A751"/>
<reference evidence="1" key="1">
    <citation type="submission" date="2019-08" db="EMBL/GenBank/DDBJ databases">
        <authorList>
            <person name="Kucharzyk K."/>
            <person name="Murdoch R.W."/>
            <person name="Higgins S."/>
            <person name="Loffler F."/>
        </authorList>
    </citation>
    <scope>NUCLEOTIDE SEQUENCE</scope>
</reference>
<evidence type="ECO:0008006" key="2">
    <source>
        <dbReference type="Google" id="ProtNLM"/>
    </source>
</evidence>
<gene>
    <name evidence="1" type="ORF">SDC9_95727</name>
</gene>
<name>A0A645A751_9ZZZZ</name>
<comment type="caution">
    <text evidence="1">The sequence shown here is derived from an EMBL/GenBank/DDBJ whole genome shotgun (WGS) entry which is preliminary data.</text>
</comment>